<evidence type="ECO:0000313" key="17">
    <source>
        <dbReference type="EMBL" id="TFK51816.1"/>
    </source>
</evidence>
<evidence type="ECO:0000256" key="11">
    <source>
        <dbReference type="ARBA" id="ARBA00043721"/>
    </source>
</evidence>
<comment type="catalytic activity">
    <reaction evidence="12">
        <text>1D-myo-inositol 1,2,4,5,6-pentakisphosphate + H2O = 1D-myo-inositol 1,2,5,6-tetrakisphosphate + phosphate</text>
        <dbReference type="Rhea" id="RHEA:77115"/>
        <dbReference type="ChEBI" id="CHEBI:15377"/>
        <dbReference type="ChEBI" id="CHEBI:43474"/>
        <dbReference type="ChEBI" id="CHEBI:57798"/>
        <dbReference type="ChEBI" id="CHEBI:195535"/>
    </reaction>
    <physiologicalReaction direction="left-to-right" evidence="12">
        <dbReference type="Rhea" id="RHEA:77116"/>
    </physiologicalReaction>
</comment>
<organism evidence="17 18">
    <name type="scientific">Heliocybe sulcata</name>
    <dbReference type="NCBI Taxonomy" id="5364"/>
    <lineage>
        <taxon>Eukaryota</taxon>
        <taxon>Fungi</taxon>
        <taxon>Dikarya</taxon>
        <taxon>Basidiomycota</taxon>
        <taxon>Agaricomycotina</taxon>
        <taxon>Agaricomycetes</taxon>
        <taxon>Gloeophyllales</taxon>
        <taxon>Gloeophyllaceae</taxon>
        <taxon>Heliocybe</taxon>
    </lineage>
</organism>
<comment type="subunit">
    <text evidence="2">Monomer.</text>
</comment>
<comment type="subcellular location">
    <subcellularLocation>
        <location evidence="1">Secreted</location>
    </subcellularLocation>
</comment>
<keyword evidence="5 16" id="KW-1015">Disulfide bond</keyword>
<feature type="disulfide bond" evidence="16">
    <location>
        <begin position="271"/>
        <end position="289"/>
    </location>
</feature>
<dbReference type="Gene3D" id="3.40.50.1240">
    <property type="entry name" value="Phosphoglycerate mutase-like"/>
    <property type="match status" value="1"/>
</dbReference>
<dbReference type="GO" id="GO:0003993">
    <property type="term" value="F:acid phosphatase activity"/>
    <property type="evidence" value="ECO:0007669"/>
    <property type="project" value="TreeGrafter"/>
</dbReference>
<dbReference type="AlphaFoldDB" id="A0A5C3N5R7"/>
<dbReference type="EMBL" id="ML213510">
    <property type="protein sequence ID" value="TFK51816.1"/>
    <property type="molecule type" value="Genomic_DNA"/>
</dbReference>
<dbReference type="STRING" id="5364.A0A5C3N5R7"/>
<keyword evidence="6" id="KW-0325">Glycoprotein</keyword>
<evidence type="ECO:0000256" key="8">
    <source>
        <dbReference type="ARBA" id="ARBA00042300"/>
    </source>
</evidence>
<dbReference type="PANTHER" id="PTHR20963">
    <property type="entry name" value="MULTIPLE INOSITOL POLYPHOSPHATE PHOSPHATASE-RELATED"/>
    <property type="match status" value="1"/>
</dbReference>
<feature type="disulfide bond" evidence="16">
    <location>
        <begin position="225"/>
        <end position="477"/>
    </location>
</feature>
<dbReference type="InterPro" id="IPR000560">
    <property type="entry name" value="His_Pase_clade-2"/>
</dbReference>
<dbReference type="InterPro" id="IPR029033">
    <property type="entry name" value="His_PPase_superfam"/>
</dbReference>
<evidence type="ECO:0000256" key="1">
    <source>
        <dbReference type="ARBA" id="ARBA00004613"/>
    </source>
</evidence>
<evidence type="ECO:0000256" key="16">
    <source>
        <dbReference type="PIRSR" id="PIRSR000894-2"/>
    </source>
</evidence>
<proteinExistence type="predicted"/>
<evidence type="ECO:0000256" key="3">
    <source>
        <dbReference type="ARBA" id="ARBA00022525"/>
    </source>
</evidence>
<dbReference type="InterPro" id="IPR016274">
    <property type="entry name" value="Histidine_acid_Pase_euk"/>
</dbReference>
<evidence type="ECO:0000256" key="15">
    <source>
        <dbReference type="ARBA" id="ARBA00044262"/>
    </source>
</evidence>
<protein>
    <recommendedName>
        <fullName evidence="14">Phytase A</fullName>
    </recommendedName>
    <alternativeName>
        <fullName evidence="15">Histidine acid phosphatase phyA</fullName>
    </alternativeName>
    <alternativeName>
        <fullName evidence="8">Myo-inositol hexakisphosphate phosphohydrolase A</fullName>
    </alternativeName>
    <alternativeName>
        <fullName evidence="7">Myo-inositol-hexaphosphate 3-phosphohydrolase A</fullName>
    </alternativeName>
</protein>
<dbReference type="Pfam" id="PF00328">
    <property type="entry name" value="His_Phos_2"/>
    <property type="match status" value="1"/>
</dbReference>
<keyword evidence="3" id="KW-0964">Secreted</keyword>
<reference evidence="17 18" key="1">
    <citation type="journal article" date="2019" name="Nat. Ecol. Evol.">
        <title>Megaphylogeny resolves global patterns of mushroom evolution.</title>
        <authorList>
            <person name="Varga T."/>
            <person name="Krizsan K."/>
            <person name="Foldi C."/>
            <person name="Dima B."/>
            <person name="Sanchez-Garcia M."/>
            <person name="Sanchez-Ramirez S."/>
            <person name="Szollosi G.J."/>
            <person name="Szarkandi J.G."/>
            <person name="Papp V."/>
            <person name="Albert L."/>
            <person name="Andreopoulos W."/>
            <person name="Angelini C."/>
            <person name="Antonin V."/>
            <person name="Barry K.W."/>
            <person name="Bougher N.L."/>
            <person name="Buchanan P."/>
            <person name="Buyck B."/>
            <person name="Bense V."/>
            <person name="Catcheside P."/>
            <person name="Chovatia M."/>
            <person name="Cooper J."/>
            <person name="Damon W."/>
            <person name="Desjardin D."/>
            <person name="Finy P."/>
            <person name="Geml J."/>
            <person name="Haridas S."/>
            <person name="Hughes K."/>
            <person name="Justo A."/>
            <person name="Karasinski D."/>
            <person name="Kautmanova I."/>
            <person name="Kiss B."/>
            <person name="Kocsube S."/>
            <person name="Kotiranta H."/>
            <person name="LaButti K.M."/>
            <person name="Lechner B.E."/>
            <person name="Liimatainen K."/>
            <person name="Lipzen A."/>
            <person name="Lukacs Z."/>
            <person name="Mihaltcheva S."/>
            <person name="Morgado L.N."/>
            <person name="Niskanen T."/>
            <person name="Noordeloos M.E."/>
            <person name="Ohm R.A."/>
            <person name="Ortiz-Santana B."/>
            <person name="Ovrebo C."/>
            <person name="Racz N."/>
            <person name="Riley R."/>
            <person name="Savchenko A."/>
            <person name="Shiryaev A."/>
            <person name="Soop K."/>
            <person name="Spirin V."/>
            <person name="Szebenyi C."/>
            <person name="Tomsovsky M."/>
            <person name="Tulloss R.E."/>
            <person name="Uehling J."/>
            <person name="Grigoriev I.V."/>
            <person name="Vagvolgyi C."/>
            <person name="Papp T."/>
            <person name="Martin F.M."/>
            <person name="Miettinen O."/>
            <person name="Hibbett D.S."/>
            <person name="Nagy L.G."/>
        </authorList>
    </citation>
    <scope>NUCLEOTIDE SEQUENCE [LARGE SCALE GENOMIC DNA]</scope>
    <source>
        <strain evidence="17 18">OMC1185</strain>
    </source>
</reference>
<dbReference type="PIRSF" id="PIRSF000894">
    <property type="entry name" value="Acid_phosphatase"/>
    <property type="match status" value="1"/>
</dbReference>
<dbReference type="PANTHER" id="PTHR20963:SF24">
    <property type="entry name" value="3-PHYTASE B"/>
    <property type="match status" value="1"/>
</dbReference>
<comment type="catalytic activity">
    <reaction evidence="13">
        <text>1D-myo-inositol hexakisphosphate + H2O = 1D-myo-inositol 1,2,4,5,6-pentakisphosphate + phosphate</text>
        <dbReference type="Rhea" id="RHEA:16989"/>
        <dbReference type="ChEBI" id="CHEBI:15377"/>
        <dbReference type="ChEBI" id="CHEBI:43474"/>
        <dbReference type="ChEBI" id="CHEBI:57798"/>
        <dbReference type="ChEBI" id="CHEBI:58130"/>
        <dbReference type="EC" id="3.1.3.8"/>
    </reaction>
    <physiologicalReaction direction="left-to-right" evidence="13">
        <dbReference type="Rhea" id="RHEA:16990"/>
    </physiologicalReaction>
</comment>
<evidence type="ECO:0000313" key="18">
    <source>
        <dbReference type="Proteomes" id="UP000305948"/>
    </source>
</evidence>
<evidence type="ECO:0000256" key="4">
    <source>
        <dbReference type="ARBA" id="ARBA00022801"/>
    </source>
</evidence>
<dbReference type="GO" id="GO:0005576">
    <property type="term" value="C:extracellular region"/>
    <property type="evidence" value="ECO:0007669"/>
    <property type="project" value="UniProtKB-SubCell"/>
</dbReference>
<evidence type="ECO:0000256" key="10">
    <source>
        <dbReference type="ARBA" id="ARBA00043675"/>
    </source>
</evidence>
<dbReference type="OrthoDB" id="6509975at2759"/>
<keyword evidence="18" id="KW-1185">Reference proteome</keyword>
<evidence type="ECO:0000256" key="6">
    <source>
        <dbReference type="ARBA" id="ARBA00023180"/>
    </source>
</evidence>
<comment type="catalytic activity">
    <reaction evidence="10">
        <text>1D-myo-inositol 1,2-bisphosphate + H2O = 1D-myo-inositol 2-phosphate + phosphate</text>
        <dbReference type="Rhea" id="RHEA:77135"/>
        <dbReference type="ChEBI" id="CHEBI:15377"/>
        <dbReference type="ChEBI" id="CHEBI:43474"/>
        <dbReference type="ChEBI" id="CHEBI:84142"/>
        <dbReference type="ChEBI" id="CHEBI:195539"/>
    </reaction>
    <physiologicalReaction direction="left-to-right" evidence="10">
        <dbReference type="Rhea" id="RHEA:77136"/>
    </physiologicalReaction>
</comment>
<evidence type="ECO:0000256" key="12">
    <source>
        <dbReference type="ARBA" id="ARBA00043748"/>
    </source>
</evidence>
<evidence type="ECO:0000256" key="13">
    <source>
        <dbReference type="ARBA" id="ARBA00043788"/>
    </source>
</evidence>
<comment type="catalytic activity">
    <reaction evidence="9">
        <text>1D-myo-inositol 1,2,5,6-tetrakisphosphate + H2O = 1D-myo-inositol 1,2,6-trisphosphate + phosphate</text>
        <dbReference type="Rhea" id="RHEA:77119"/>
        <dbReference type="ChEBI" id="CHEBI:15377"/>
        <dbReference type="ChEBI" id="CHEBI:43474"/>
        <dbReference type="ChEBI" id="CHEBI:195535"/>
        <dbReference type="ChEBI" id="CHEBI:195537"/>
    </reaction>
    <physiologicalReaction direction="left-to-right" evidence="9">
        <dbReference type="Rhea" id="RHEA:77120"/>
    </physiologicalReaction>
</comment>
<name>A0A5C3N5R7_9AGAM</name>
<evidence type="ECO:0000256" key="14">
    <source>
        <dbReference type="ARBA" id="ARBA00044106"/>
    </source>
</evidence>
<keyword evidence="4" id="KW-0378">Hydrolase</keyword>
<evidence type="ECO:0000256" key="2">
    <source>
        <dbReference type="ARBA" id="ARBA00011245"/>
    </source>
</evidence>
<evidence type="ECO:0000256" key="5">
    <source>
        <dbReference type="ARBA" id="ARBA00023157"/>
    </source>
</evidence>
<dbReference type="PROSITE" id="PS00616">
    <property type="entry name" value="HIS_ACID_PHOSPHAT_1"/>
    <property type="match status" value="1"/>
</dbReference>
<accession>A0A5C3N5R7</accession>
<dbReference type="GO" id="GO:0016158">
    <property type="term" value="F:inositol hexakisphosphate 3-phosphatase activity"/>
    <property type="evidence" value="ECO:0007669"/>
    <property type="project" value="UniProtKB-EC"/>
</dbReference>
<sequence>MSKEIVKLELPLAVGDDGEQSKAVPTKSRLKGIAICALLFFAEFRVGGYICDSWNRHRQSAGKHDITKHWAQYTPYVTAGEYVRPPKHCKVTQVNLLQRHGARYPSSDDPVEMEAAIFKLQAADEIKDKKLEFIREHSYFLGQDDLIPLGAEQSFQAGSEMYERYGDLVSKNDLPFVRAAGQERVVDTARNWTNGFTTASRYEYQPQISVIIPEDGNCTLQINQCPSAPSHHPYTNAWQDIYIPPIKHRLNKVAPGANLNNSNVYSLMALCPLESIALSAAEWQFSQFCRLFKEKEWKQFEWHEDVKKYYKTGYGNPLGAVQGVGYLNELLARLTGTPVDDHTNTNSTLDHSPETFPLNHTIYADFTHENLMVAVFAAMGLFNQTEDLDPKHIGRKHRTWNAHRMVPFSARMVVEKMACEEEDEMRREKEEWVRVFVNDEMQPLEFCGEGQGMCTLEAFVESQGYARESGNGDWEKCFEED</sequence>
<dbReference type="Proteomes" id="UP000305948">
    <property type="component" value="Unassembled WGS sequence"/>
</dbReference>
<evidence type="ECO:0000256" key="9">
    <source>
        <dbReference type="ARBA" id="ARBA00043670"/>
    </source>
</evidence>
<dbReference type="CDD" id="cd07061">
    <property type="entry name" value="HP_HAP_like"/>
    <property type="match status" value="1"/>
</dbReference>
<feature type="disulfide bond" evidence="16">
    <location>
        <begin position="89"/>
        <end position="419"/>
    </location>
</feature>
<evidence type="ECO:0000256" key="7">
    <source>
        <dbReference type="ARBA" id="ARBA00041857"/>
    </source>
</evidence>
<comment type="catalytic activity">
    <reaction evidence="11">
        <text>1D-myo-inositol 1,2,6-trisphosphate + H2O = 1D-myo-inositol 1,2-bisphosphate + phosphate</text>
        <dbReference type="Rhea" id="RHEA:77131"/>
        <dbReference type="ChEBI" id="CHEBI:15377"/>
        <dbReference type="ChEBI" id="CHEBI:43474"/>
        <dbReference type="ChEBI" id="CHEBI:195537"/>
        <dbReference type="ChEBI" id="CHEBI:195539"/>
    </reaction>
    <physiologicalReaction direction="left-to-right" evidence="11">
        <dbReference type="Rhea" id="RHEA:77132"/>
    </physiologicalReaction>
</comment>
<dbReference type="InterPro" id="IPR033379">
    <property type="entry name" value="Acid_Pase_AS"/>
</dbReference>
<dbReference type="SUPFAM" id="SSF53254">
    <property type="entry name" value="Phosphoglycerate mutase-like"/>
    <property type="match status" value="1"/>
</dbReference>
<feature type="disulfide bond" evidence="16">
    <location>
        <begin position="447"/>
        <end position="454"/>
    </location>
</feature>
<gene>
    <name evidence="17" type="ORF">OE88DRAFT_1658454</name>
</gene>